<evidence type="ECO:0000313" key="3">
    <source>
        <dbReference type="Proteomes" id="UP000076947"/>
    </source>
</evidence>
<name>A0A177I857_9CORY</name>
<keyword evidence="3" id="KW-1185">Reference proteome</keyword>
<gene>
    <name evidence="2" type="ORF">AYJ05_07135</name>
</gene>
<feature type="chain" id="PRO_5038578896" description="Secreted protein" evidence="1">
    <location>
        <begin position="20"/>
        <end position="172"/>
    </location>
</feature>
<comment type="caution">
    <text evidence="2">The sequence shown here is derived from an EMBL/GenBank/DDBJ whole genome shotgun (WGS) entry which is preliminary data.</text>
</comment>
<feature type="signal peptide" evidence="1">
    <location>
        <begin position="1"/>
        <end position="19"/>
    </location>
</feature>
<sequence length="172" mass="17756">MRNSRLSVAMVAASSVALAALTPVAASAQTGPLSSGGHISGEGYSRECQAAIEKAKEDHEAGVQDGTVGSSFMGPQELAFGILNGYGSSGMPTPPECIEEEEEAKADERWEKVPDFAKSMRGNDTTDMIFAVIGAILAVGGSLTQAAGIVATFSPEARAQIAGFLKNMGFKL</sequence>
<evidence type="ECO:0000313" key="2">
    <source>
        <dbReference type="EMBL" id="OAH24997.1"/>
    </source>
</evidence>
<evidence type="ECO:0000256" key="1">
    <source>
        <dbReference type="SAM" id="SignalP"/>
    </source>
</evidence>
<reference evidence="3" key="1">
    <citation type="submission" date="2016-02" db="EMBL/GenBank/DDBJ databases">
        <authorList>
            <person name="Kaur G."/>
            <person name="Nair G.R."/>
            <person name="Mayilraj S."/>
        </authorList>
    </citation>
    <scope>NUCLEOTIDE SEQUENCE [LARGE SCALE GENOMIC DNA]</scope>
    <source>
        <strain evidence="3">GA-15</strain>
    </source>
</reference>
<dbReference type="Proteomes" id="UP000076947">
    <property type="component" value="Unassembled WGS sequence"/>
</dbReference>
<accession>A0A177I857</accession>
<dbReference type="OrthoDB" id="4426641at2"/>
<protein>
    <recommendedName>
        <fullName evidence="4">Secreted protein</fullName>
    </recommendedName>
</protein>
<keyword evidence="1" id="KW-0732">Signal</keyword>
<organism evidence="2 3">
    <name type="scientific">Corynebacterium stationis</name>
    <dbReference type="NCBI Taxonomy" id="1705"/>
    <lineage>
        <taxon>Bacteria</taxon>
        <taxon>Bacillati</taxon>
        <taxon>Actinomycetota</taxon>
        <taxon>Actinomycetes</taxon>
        <taxon>Mycobacteriales</taxon>
        <taxon>Corynebacteriaceae</taxon>
        <taxon>Corynebacterium</taxon>
    </lineage>
</organism>
<dbReference type="EMBL" id="LSTQ01000026">
    <property type="protein sequence ID" value="OAH24997.1"/>
    <property type="molecule type" value="Genomic_DNA"/>
</dbReference>
<dbReference type="RefSeq" id="WP_066840812.1">
    <property type="nucleotide sequence ID" value="NZ_LSTQ01000026.1"/>
</dbReference>
<proteinExistence type="predicted"/>
<dbReference type="AlphaFoldDB" id="A0A177I857"/>
<dbReference type="STRING" id="1705.CA21670_04260"/>
<evidence type="ECO:0008006" key="4">
    <source>
        <dbReference type="Google" id="ProtNLM"/>
    </source>
</evidence>